<dbReference type="InterPro" id="IPR022085">
    <property type="entry name" value="OpdG"/>
</dbReference>
<proteinExistence type="predicted"/>
<accession>A0A8H6EGZ1</accession>
<dbReference type="AlphaFoldDB" id="A0A8H6EGZ1"/>
<keyword evidence="3" id="KW-1185">Reference proteome</keyword>
<protein>
    <submittedName>
        <fullName evidence="2">Putative zz type zinc finger domain-containing protein</fullName>
    </submittedName>
</protein>
<dbReference type="Proteomes" id="UP000531561">
    <property type="component" value="Unassembled WGS sequence"/>
</dbReference>
<feature type="region of interest" description="Disordered" evidence="1">
    <location>
        <begin position="107"/>
        <end position="129"/>
    </location>
</feature>
<evidence type="ECO:0000313" key="3">
    <source>
        <dbReference type="Proteomes" id="UP000531561"/>
    </source>
</evidence>
<organism evidence="2 3">
    <name type="scientific">Botrytis fragariae</name>
    <dbReference type="NCBI Taxonomy" id="1964551"/>
    <lineage>
        <taxon>Eukaryota</taxon>
        <taxon>Fungi</taxon>
        <taxon>Dikarya</taxon>
        <taxon>Ascomycota</taxon>
        <taxon>Pezizomycotina</taxon>
        <taxon>Leotiomycetes</taxon>
        <taxon>Helotiales</taxon>
        <taxon>Sclerotiniaceae</taxon>
        <taxon>Botrytis</taxon>
    </lineage>
</organism>
<gene>
    <name evidence="2" type="ORF">Bfra_008858</name>
</gene>
<name>A0A8H6EGZ1_9HELO</name>
<dbReference type="OrthoDB" id="5403091at2759"/>
<dbReference type="EMBL" id="JABFCT010000011">
    <property type="protein sequence ID" value="KAF5871833.1"/>
    <property type="molecule type" value="Genomic_DNA"/>
</dbReference>
<evidence type="ECO:0000313" key="2">
    <source>
        <dbReference type="EMBL" id="KAF5871833.1"/>
    </source>
</evidence>
<dbReference type="Pfam" id="PF12311">
    <property type="entry name" value="DUF3632"/>
    <property type="match status" value="1"/>
</dbReference>
<dbReference type="GeneID" id="59262906"/>
<dbReference type="RefSeq" id="XP_037190780.1">
    <property type="nucleotide sequence ID" value="XM_037339214.1"/>
</dbReference>
<reference evidence="2 3" key="1">
    <citation type="journal article" date="2020" name="Phytopathology">
        <title>A high-quality genome resource of Botrytis fragariae, a new and rapidly spreading fungal pathogen causing strawberry gray mold in the U.S.A.</title>
        <authorList>
            <person name="Wu Y."/>
            <person name="Saski C.A."/>
            <person name="Schnabel G."/>
            <person name="Xiao S."/>
            <person name="Hu M."/>
        </authorList>
    </citation>
    <scope>NUCLEOTIDE SEQUENCE [LARGE SCALE GENOMIC DNA]</scope>
    <source>
        <strain evidence="2 3">BVB16</strain>
    </source>
</reference>
<feature type="compositionally biased region" description="Basic and acidic residues" evidence="1">
    <location>
        <begin position="108"/>
        <end position="129"/>
    </location>
</feature>
<sequence>MASLNDQLKSRSEFHTLHKNAVDAELAQTDSNDSTPFWQQARLLTRNIASRYTQTRRTHPIELHEYDLREPWYLCVQGAKLTAAEHPAQDRLVSQVLHTREVGVLSRRSGDAKGEERKDAHEIEMERASTSDGNIWSDLPFLVEEIQAAWTLSPSVPTFQRHDLSAFIA</sequence>
<evidence type="ECO:0000256" key="1">
    <source>
        <dbReference type="SAM" id="MobiDB-lite"/>
    </source>
</evidence>
<comment type="caution">
    <text evidence="2">The sequence shown here is derived from an EMBL/GenBank/DDBJ whole genome shotgun (WGS) entry which is preliminary data.</text>
</comment>